<feature type="chain" id="PRO_5013198576" evidence="2">
    <location>
        <begin position="16"/>
        <end position="80"/>
    </location>
</feature>
<evidence type="ECO:0000313" key="3">
    <source>
        <dbReference type="EMBL" id="SBP66352.1"/>
    </source>
</evidence>
<feature type="non-terminal residue" evidence="3">
    <location>
        <position position="1"/>
    </location>
</feature>
<evidence type="ECO:0000256" key="1">
    <source>
        <dbReference type="SAM" id="MobiDB-lite"/>
    </source>
</evidence>
<name>A0A1A8BFI3_NOTKA</name>
<accession>A0A1A8BFI3</accession>
<organism evidence="3">
    <name type="scientific">Nothobranchius kadleci</name>
    <name type="common">African annual killifish</name>
    <dbReference type="NCBI Taxonomy" id="1051664"/>
    <lineage>
        <taxon>Eukaryota</taxon>
        <taxon>Metazoa</taxon>
        <taxon>Chordata</taxon>
        <taxon>Craniata</taxon>
        <taxon>Vertebrata</taxon>
        <taxon>Euteleostomi</taxon>
        <taxon>Actinopterygii</taxon>
        <taxon>Neopterygii</taxon>
        <taxon>Teleostei</taxon>
        <taxon>Neoteleostei</taxon>
        <taxon>Acanthomorphata</taxon>
        <taxon>Ovalentaria</taxon>
        <taxon>Atherinomorphae</taxon>
        <taxon>Cyprinodontiformes</taxon>
        <taxon>Nothobranchiidae</taxon>
        <taxon>Nothobranchius</taxon>
    </lineage>
</organism>
<feature type="non-terminal residue" evidence="3">
    <location>
        <position position="80"/>
    </location>
</feature>
<feature type="signal peptide" evidence="2">
    <location>
        <begin position="1"/>
        <end position="15"/>
    </location>
</feature>
<proteinExistence type="predicted"/>
<sequence>FLSVGLFSGLPSVLPSCCCLMSSLMCSFLTSFRLPVIPVPPAELGPGGSLGMEAMGTGGLVEGLSPTPHPRGQTRARLQQ</sequence>
<protein>
    <submittedName>
        <fullName evidence="3">Uncharacterized protein</fullName>
    </submittedName>
</protein>
<reference evidence="3" key="2">
    <citation type="submission" date="2016-06" db="EMBL/GenBank/DDBJ databases">
        <title>The genome of a short-lived fish provides insights into sex chromosome evolution and the genetic control of aging.</title>
        <authorList>
            <person name="Reichwald K."/>
            <person name="Felder M."/>
            <person name="Petzold A."/>
            <person name="Koch P."/>
            <person name="Groth M."/>
            <person name="Platzer M."/>
        </authorList>
    </citation>
    <scope>NUCLEOTIDE SEQUENCE</scope>
    <source>
        <tissue evidence="3">Brain</tissue>
    </source>
</reference>
<evidence type="ECO:0000256" key="2">
    <source>
        <dbReference type="SAM" id="SignalP"/>
    </source>
</evidence>
<gene>
    <name evidence="3" type="primary">Nfu_g_1_014170</name>
</gene>
<keyword evidence="2" id="KW-0732">Signal</keyword>
<reference evidence="3" key="1">
    <citation type="submission" date="2016-05" db="EMBL/GenBank/DDBJ databases">
        <authorList>
            <person name="Lavstsen T."/>
            <person name="Jespersen J.S."/>
        </authorList>
    </citation>
    <scope>NUCLEOTIDE SEQUENCE</scope>
    <source>
        <tissue evidence="3">Brain</tissue>
    </source>
</reference>
<dbReference type="AlphaFoldDB" id="A0A1A8BFI3"/>
<feature type="region of interest" description="Disordered" evidence="1">
    <location>
        <begin position="55"/>
        <end position="80"/>
    </location>
</feature>
<dbReference type="EMBL" id="HADZ01002411">
    <property type="protein sequence ID" value="SBP66352.1"/>
    <property type="molecule type" value="Transcribed_RNA"/>
</dbReference>